<dbReference type="GO" id="GO:0030246">
    <property type="term" value="F:carbohydrate binding"/>
    <property type="evidence" value="ECO:0007669"/>
    <property type="project" value="InterPro"/>
</dbReference>
<dbReference type="Pfam" id="PF15780">
    <property type="entry name" value="ASH"/>
    <property type="match status" value="1"/>
</dbReference>
<dbReference type="Gene3D" id="2.60.40.4070">
    <property type="match status" value="1"/>
</dbReference>
<dbReference type="Pfam" id="PF13860">
    <property type="entry name" value="FlgD_ig"/>
    <property type="match status" value="1"/>
</dbReference>
<evidence type="ECO:0000256" key="1">
    <source>
        <dbReference type="ARBA" id="ARBA00004496"/>
    </source>
</evidence>
<dbReference type="SUPFAM" id="SSF49384">
    <property type="entry name" value="Carbohydrate-binding domain"/>
    <property type="match status" value="1"/>
</dbReference>
<dbReference type="InterPro" id="IPR013783">
    <property type="entry name" value="Ig-like_fold"/>
</dbReference>
<dbReference type="AlphaFoldDB" id="A0A0W8FZ77"/>
<dbReference type="NCBIfam" id="NF038128">
    <property type="entry name" value="choice_anch_J"/>
    <property type="match status" value="1"/>
</dbReference>
<dbReference type="InterPro" id="IPR011628">
    <property type="entry name" value="Cleaved_adhesin"/>
</dbReference>
<comment type="caution">
    <text evidence="4">The sequence shown here is derived from an EMBL/GenBank/DDBJ whole genome shotgun (WGS) entry which is preliminary data.</text>
</comment>
<gene>
    <name evidence="4" type="ORF">ASZ90_003983</name>
</gene>
<dbReference type="InterPro" id="IPR016134">
    <property type="entry name" value="Dockerin_dom"/>
</dbReference>
<evidence type="ECO:0000259" key="3">
    <source>
        <dbReference type="PROSITE" id="PS51766"/>
    </source>
</evidence>
<dbReference type="SUPFAM" id="SSF63829">
    <property type="entry name" value="Calcium-dependent phosphotriesterase"/>
    <property type="match status" value="1"/>
</dbReference>
<evidence type="ECO:0000313" key="4">
    <source>
        <dbReference type="EMBL" id="KUG26182.1"/>
    </source>
</evidence>
<accession>A0A0W8FZ77</accession>
<evidence type="ECO:0000256" key="2">
    <source>
        <dbReference type="ARBA" id="ARBA00022490"/>
    </source>
</evidence>
<dbReference type="InterPro" id="IPR008965">
    <property type="entry name" value="CBM2/CBM3_carb-bd_dom_sf"/>
</dbReference>
<reference evidence="4" key="1">
    <citation type="journal article" date="2015" name="Proc. Natl. Acad. Sci. U.S.A.">
        <title>Networks of energetic and metabolic interactions define dynamics in microbial communities.</title>
        <authorList>
            <person name="Embree M."/>
            <person name="Liu J.K."/>
            <person name="Al-Bassam M.M."/>
            <person name="Zengler K."/>
        </authorList>
    </citation>
    <scope>NUCLEOTIDE SEQUENCE</scope>
</reference>
<dbReference type="PROSITE" id="PS51766">
    <property type="entry name" value="DOCKERIN"/>
    <property type="match status" value="1"/>
</dbReference>
<dbReference type="Pfam" id="PF07675">
    <property type="entry name" value="Cleaved_Adhesin"/>
    <property type="match status" value="1"/>
</dbReference>
<dbReference type="Gene3D" id="1.10.1330.10">
    <property type="entry name" value="Dockerin domain"/>
    <property type="match status" value="1"/>
</dbReference>
<dbReference type="NCBIfam" id="TIGR04183">
    <property type="entry name" value="Por_Secre_tail"/>
    <property type="match status" value="1"/>
</dbReference>
<dbReference type="InterPro" id="IPR002102">
    <property type="entry name" value="Cohesin_dom"/>
</dbReference>
<dbReference type="InterPro" id="IPR031549">
    <property type="entry name" value="ASH"/>
</dbReference>
<comment type="subcellular location">
    <subcellularLocation>
        <location evidence="1">Cytoplasm</location>
    </subcellularLocation>
</comment>
<organism evidence="4">
    <name type="scientific">hydrocarbon metagenome</name>
    <dbReference type="NCBI Taxonomy" id="938273"/>
    <lineage>
        <taxon>unclassified sequences</taxon>
        <taxon>metagenomes</taxon>
        <taxon>ecological metagenomes</taxon>
    </lineage>
</organism>
<dbReference type="SUPFAM" id="SSF63446">
    <property type="entry name" value="Type I dockerin domain"/>
    <property type="match status" value="1"/>
</dbReference>
<dbReference type="Gene3D" id="2.60.40.680">
    <property type="match status" value="2"/>
</dbReference>
<dbReference type="GO" id="GO:0004553">
    <property type="term" value="F:hydrolase activity, hydrolyzing O-glycosyl compounds"/>
    <property type="evidence" value="ECO:0007669"/>
    <property type="project" value="InterPro"/>
</dbReference>
<feature type="domain" description="Dockerin" evidence="3">
    <location>
        <begin position="758"/>
        <end position="826"/>
    </location>
</feature>
<proteinExistence type="predicted"/>
<name>A0A0W8FZ77_9ZZZZ</name>
<dbReference type="InterPro" id="IPR025965">
    <property type="entry name" value="FlgD/Vpr_Ig-like"/>
</dbReference>
<dbReference type="Pfam" id="PF00404">
    <property type="entry name" value="Dockerin_1"/>
    <property type="match status" value="1"/>
</dbReference>
<dbReference type="CDD" id="cd14256">
    <property type="entry name" value="Dockerin_I"/>
    <property type="match status" value="1"/>
</dbReference>
<keyword evidence="2" id="KW-0963">Cytoplasm</keyword>
<protein>
    <recommendedName>
        <fullName evidence="3">Dockerin domain-containing protein</fullName>
    </recommendedName>
</protein>
<dbReference type="InterPro" id="IPR026444">
    <property type="entry name" value="Secre_tail"/>
</dbReference>
<dbReference type="Pfam" id="PF00963">
    <property type="entry name" value="Cohesin"/>
    <property type="match status" value="1"/>
</dbReference>
<dbReference type="GO" id="GO:0005737">
    <property type="term" value="C:cytoplasm"/>
    <property type="evidence" value="ECO:0007669"/>
    <property type="project" value="UniProtKB-SubCell"/>
</dbReference>
<dbReference type="InterPro" id="IPR002105">
    <property type="entry name" value="Dockerin_1_rpt"/>
</dbReference>
<dbReference type="GO" id="GO:0000272">
    <property type="term" value="P:polysaccharide catabolic process"/>
    <property type="evidence" value="ECO:0007669"/>
    <property type="project" value="InterPro"/>
</dbReference>
<dbReference type="EMBL" id="LNQE01000517">
    <property type="protein sequence ID" value="KUG26182.1"/>
    <property type="molecule type" value="Genomic_DNA"/>
</dbReference>
<dbReference type="Gene3D" id="2.60.120.200">
    <property type="match status" value="1"/>
</dbReference>
<dbReference type="CDD" id="cd08547">
    <property type="entry name" value="Type_II_cohesin"/>
    <property type="match status" value="1"/>
</dbReference>
<dbReference type="Gene3D" id="2.60.40.10">
    <property type="entry name" value="Immunoglobulins"/>
    <property type="match status" value="1"/>
</dbReference>
<sequence length="1081" mass="117568">MLARYNIETGEFSNVAVIAPDDPAEGWTDLETDYTSGVLYGSTAAFGADWVSKLYTVNRFTGETEFMAEFDGYLFIAIAIDDLGRIYAHDILGDQIVKIDKATWQLTVVGPTGIDANFAQSMTFDHTTRQLLMAAYNILEPFGARNELRFVNRTTGMTSLIGKFYGDGDGEMGFLATRGEGFLSVNLLSGTLPPGVSLDLTVKFDATNLYAGEYGASIVVVGEQLEGEPSVSVPAHLTVTGAPELWVSDAQIEFEDVFVNGTSAPQYLTIRNDGTDMLNVLGVALDNDDFTFVDYSLADDVVYTLEPGEPKVFEFIFTPTSEGTIEANFTITTDGGNANVTIVGEGIPAPILYYDIEEFVHQAYPGQQQEHMLMMGNVGGNPLEYELAVGVYAVQNADVIVAVEESFESTTFPPEDWTRYMQGGQGTQWVRSTDRATTGVASAFHNYHSSQDIDGWLVTPQISLGSNGILEFYDYTTFVSWYEYSGVWISTGSPDPTDGDYVELMEFDNAFSAWTQRIVDLSAYAGSDVYLAFVYQGYDAHGWYIDDVLVYYESAPWLTISSEGGTMEPGTSDEMSLFVDATGLTAGTYQSGVIISSNDPVTPIAFIPFTLNVVESLVFTAFPEEGDEVVHPNEVFTMPIGISSMDDLEVMSFQFTLDFDGDLLQPTEVITEGTLSEGTLLEFNLDVPGHVSVAATEIPEDVESGGTPGLFAIEGEGILLYIKFKAKEALGESMFTFSETLINEGIPAATGNGGEFEVAILYGDANLDVNVTSFDATVVLQDVVGLIGLNDVATIAADVSGDGNVTSFDASLILSYVVGLIDHFPVEDMLAISADNVVKAASVNEDGEAETTAKKGKDKSKSTISSVSNASLSLQKTERGDKENLMKIPVLLHEADNVFSIQMKINYDDQLINIDRVDFELPEGWLKLYNVVDSYLNIAMAGTTPLPSSQVASIVLELLDPVEEGSISGEAIINESTPQSLEIDVKAIPYTYELSQNYPNPFNPVTTIRYQLPEPGVVSLIVYNQLGQVVKTLVNEEKDAGYHRAFWSGTNDFGHQVASGVYLFRIQAGSFVDVKKMILLK</sequence>
<dbReference type="InterPro" id="IPR036439">
    <property type="entry name" value="Dockerin_dom_sf"/>
</dbReference>